<dbReference type="Proteomes" id="UP000634308">
    <property type="component" value="Unassembled WGS sequence"/>
</dbReference>
<dbReference type="SUPFAM" id="SSF55781">
    <property type="entry name" value="GAF domain-like"/>
    <property type="match status" value="1"/>
</dbReference>
<dbReference type="Pfam" id="PF13185">
    <property type="entry name" value="GAF_2"/>
    <property type="match status" value="1"/>
</dbReference>
<dbReference type="Gene3D" id="3.30.450.40">
    <property type="match status" value="1"/>
</dbReference>
<evidence type="ECO:0000313" key="5">
    <source>
        <dbReference type="Proteomes" id="UP000634308"/>
    </source>
</evidence>
<dbReference type="InterPro" id="IPR043128">
    <property type="entry name" value="Rev_trsase/Diguanyl_cyclase"/>
</dbReference>
<organism evidence="4 5">
    <name type="scientific">Deinococcus seoulensis</name>
    <dbReference type="NCBI Taxonomy" id="1837379"/>
    <lineage>
        <taxon>Bacteria</taxon>
        <taxon>Thermotogati</taxon>
        <taxon>Deinococcota</taxon>
        <taxon>Deinococci</taxon>
        <taxon>Deinococcales</taxon>
        <taxon>Deinococcaceae</taxon>
        <taxon>Deinococcus</taxon>
    </lineage>
</organism>
<protein>
    <recommendedName>
        <fullName evidence="6">Diguanylate cyclase</fullName>
    </recommendedName>
</protein>
<dbReference type="PROSITE" id="PS50887">
    <property type="entry name" value="GGDEF"/>
    <property type="match status" value="1"/>
</dbReference>
<feature type="transmembrane region" description="Helical" evidence="1">
    <location>
        <begin position="187"/>
        <end position="210"/>
    </location>
</feature>
<dbReference type="Gene3D" id="3.30.70.270">
    <property type="match status" value="1"/>
</dbReference>
<reference evidence="5" key="1">
    <citation type="journal article" date="2019" name="Int. J. Syst. Evol. Microbiol.">
        <title>The Global Catalogue of Microorganisms (GCM) 10K type strain sequencing project: providing services to taxonomists for standard genome sequencing and annotation.</title>
        <authorList>
            <consortium name="The Broad Institute Genomics Platform"/>
            <consortium name="The Broad Institute Genome Sequencing Center for Infectious Disease"/>
            <person name="Wu L."/>
            <person name="Ma J."/>
        </authorList>
    </citation>
    <scope>NUCLEOTIDE SEQUENCE [LARGE SCALE GENOMIC DNA]</scope>
    <source>
        <strain evidence="5">JCM 31404</strain>
    </source>
</reference>
<evidence type="ECO:0008006" key="6">
    <source>
        <dbReference type="Google" id="ProtNLM"/>
    </source>
</evidence>
<feature type="domain" description="HD-GYP" evidence="3">
    <location>
        <begin position="552"/>
        <end position="740"/>
    </location>
</feature>
<dbReference type="SMART" id="SM00471">
    <property type="entry name" value="HDc"/>
    <property type="match status" value="1"/>
</dbReference>
<dbReference type="InterPro" id="IPR029016">
    <property type="entry name" value="GAF-like_dom_sf"/>
</dbReference>
<keyword evidence="1" id="KW-0812">Transmembrane</keyword>
<name>A0ABQ2RVK0_9DEIO</name>
<evidence type="ECO:0000259" key="3">
    <source>
        <dbReference type="PROSITE" id="PS51832"/>
    </source>
</evidence>
<dbReference type="PROSITE" id="PS51832">
    <property type="entry name" value="HD_GYP"/>
    <property type="match status" value="1"/>
</dbReference>
<accession>A0ABQ2RVK0</accession>
<keyword evidence="1" id="KW-0472">Membrane</keyword>
<comment type="caution">
    <text evidence="4">The sequence shown here is derived from an EMBL/GenBank/DDBJ whole genome shotgun (WGS) entry which is preliminary data.</text>
</comment>
<dbReference type="InterPro" id="IPR037522">
    <property type="entry name" value="HD_GYP_dom"/>
</dbReference>
<dbReference type="PANTHER" id="PTHR45228">
    <property type="entry name" value="CYCLIC DI-GMP PHOSPHODIESTERASE TM_0186-RELATED"/>
    <property type="match status" value="1"/>
</dbReference>
<dbReference type="Pfam" id="PF13487">
    <property type="entry name" value="HD_5"/>
    <property type="match status" value="1"/>
</dbReference>
<dbReference type="Gene3D" id="1.10.3210.10">
    <property type="entry name" value="Hypothetical protein af1432"/>
    <property type="match status" value="1"/>
</dbReference>
<evidence type="ECO:0000313" key="4">
    <source>
        <dbReference type="EMBL" id="GGR71997.1"/>
    </source>
</evidence>
<dbReference type="SUPFAM" id="SSF55073">
    <property type="entry name" value="Nucleotide cyclase"/>
    <property type="match status" value="1"/>
</dbReference>
<dbReference type="SMART" id="SM00267">
    <property type="entry name" value="GGDEF"/>
    <property type="match status" value="1"/>
</dbReference>
<sequence length="740" mass="80480">MTRAAIRHGLREALLGAPWWMFTLLGLTLLSVSLSVLVIREAAGHQRTLLLLADTTSLARQLDALEWRAVSGDPLDGEYWAEVRGSLQAARQQETELLRAARREDGPRPLRWLPLPRPPLPAGVTLQAASGALRESREATTQELTLIRRGDLAAARALDRARVDPLSDRLEGMTAALRTRQTWSARVSLQLAALLGALTLLLSLVTAALLSARLRRSLKRARTLEREGQAQREREERDSLTGLWNRAGLARQYVHWTGQGPLSVVVLDLNRLKVINDLGGHAAGDAHLRRVALALLEVTEPLGLVARWGGDEFVMLLPALSAAQAAGVAGRALALLEAPGEPLPPFAFGVSAVEGASSLERALALADAAMYEHKETQRRDAEQRGGGRLGPSVEEFTSRLEQLETPQEVLGEGLMLARQVLDFHGSVYLERTGEAFVLRELSGDLPPGAVQALRGQAYHAGTGLTGQVIADSAARWSNDYPDEPGALDAWVRAGLKSTLLVPVRYGGRVMGVLGLLQFGSWRVVTPQARRLTEAVASRLGHTFERLQAVESVRSALQGGLLALGVALEERDLETAGHTARVVDLSARLGQQLGLHDAKLDALRQGASLHDIGKLVIPDAILRKPGPLDAQEWQVMRHHAERGYEIAHRLSGLMPATLDVIRSHHERWDGQGYPDGLAGEAIPLPARIFAVCDVYDALTHVRPYKEAWSHEAAVAEIRAQSGTHFDPNVVEQFIALIESSR</sequence>
<dbReference type="Pfam" id="PF00990">
    <property type="entry name" value="GGDEF"/>
    <property type="match status" value="1"/>
</dbReference>
<gene>
    <name evidence="4" type="ORF">GCM10008959_36990</name>
</gene>
<dbReference type="CDD" id="cd01949">
    <property type="entry name" value="GGDEF"/>
    <property type="match status" value="1"/>
</dbReference>
<feature type="transmembrane region" description="Helical" evidence="1">
    <location>
        <begin position="19"/>
        <end position="39"/>
    </location>
</feature>
<dbReference type="InterPro" id="IPR003018">
    <property type="entry name" value="GAF"/>
</dbReference>
<dbReference type="EMBL" id="BMQM01000038">
    <property type="protein sequence ID" value="GGR71997.1"/>
    <property type="molecule type" value="Genomic_DNA"/>
</dbReference>
<dbReference type="InterPro" id="IPR029787">
    <property type="entry name" value="Nucleotide_cyclase"/>
</dbReference>
<feature type="domain" description="GGDEF" evidence="2">
    <location>
        <begin position="260"/>
        <end position="386"/>
    </location>
</feature>
<dbReference type="InterPro" id="IPR052020">
    <property type="entry name" value="Cyclic_di-GMP/3'3'-cGAMP_PDE"/>
</dbReference>
<dbReference type="CDD" id="cd00077">
    <property type="entry name" value="HDc"/>
    <property type="match status" value="1"/>
</dbReference>
<dbReference type="PANTHER" id="PTHR45228:SF8">
    <property type="entry name" value="TWO-COMPONENT RESPONSE REGULATOR-RELATED"/>
    <property type="match status" value="1"/>
</dbReference>
<dbReference type="RefSeq" id="WP_189066463.1">
    <property type="nucleotide sequence ID" value="NZ_BMQM01000038.1"/>
</dbReference>
<evidence type="ECO:0000256" key="1">
    <source>
        <dbReference type="SAM" id="Phobius"/>
    </source>
</evidence>
<evidence type="ECO:0000259" key="2">
    <source>
        <dbReference type="PROSITE" id="PS50887"/>
    </source>
</evidence>
<dbReference type="InterPro" id="IPR000160">
    <property type="entry name" value="GGDEF_dom"/>
</dbReference>
<keyword evidence="1" id="KW-1133">Transmembrane helix</keyword>
<dbReference type="SMART" id="SM00065">
    <property type="entry name" value="GAF"/>
    <property type="match status" value="1"/>
</dbReference>
<dbReference type="NCBIfam" id="TIGR00254">
    <property type="entry name" value="GGDEF"/>
    <property type="match status" value="1"/>
</dbReference>
<dbReference type="InterPro" id="IPR003607">
    <property type="entry name" value="HD/PDEase_dom"/>
</dbReference>
<proteinExistence type="predicted"/>
<keyword evidence="5" id="KW-1185">Reference proteome</keyword>
<dbReference type="SUPFAM" id="SSF109604">
    <property type="entry name" value="HD-domain/PDEase-like"/>
    <property type="match status" value="1"/>
</dbReference>